<name>C9YCV6_CURXX</name>
<accession>C9YCV6</accession>
<protein>
    <submittedName>
        <fullName evidence="2">Uncharacterized protein</fullName>
    </submittedName>
</protein>
<gene>
    <name evidence="2" type="ORF">Csp_C25350</name>
</gene>
<proteinExistence type="predicted"/>
<reference evidence="2" key="1">
    <citation type="journal article" date="2010" name="Nature">
        <title>The Dynamic genome of Hydra.</title>
        <authorList>
            <person name="Chapman J.A."/>
            <person name="Kirkness E.F."/>
            <person name="Simakov O."/>
            <person name="Hampson S.E."/>
            <person name="Mitros T."/>
            <person name="Weinmaier T."/>
            <person name="Rattei T."/>
            <person name="Balasubramanian P.G."/>
            <person name="Borman J."/>
            <person name="Busam D."/>
            <person name="Disbennett K."/>
            <person name="Pfannkoch C."/>
            <person name="Sumin N."/>
            <person name="Sutton G."/>
            <person name="Viswanathan L."/>
            <person name="Walenz B."/>
            <person name="Goodstein D.M."/>
            <person name="Hellsten U."/>
            <person name="Kawashima T."/>
            <person name="Prochnik S.E."/>
            <person name="Putnam N.H."/>
            <person name="Shu S."/>
            <person name="Blumberg B."/>
            <person name="Dana C.E."/>
            <person name="Gee L."/>
            <person name="Kibler D.F."/>
            <person name="Law L."/>
            <person name="Lindgens D."/>
            <person name="Martinez D.E."/>
            <person name="Peng J."/>
            <person name="Wigge P.A."/>
            <person name="Bertulat B."/>
            <person name="Guder C."/>
            <person name="Nakamura Y."/>
            <person name="Ozbek S."/>
            <person name="Watanabe H."/>
            <person name="Khalturin K."/>
            <person name="Hemmrich G."/>
            <person name="Franke A."/>
            <person name="Augustin R."/>
            <person name="Fraune S."/>
            <person name="Hayakawa E."/>
            <person name="Hayakawa S."/>
            <person name="Hirose M."/>
            <person name="Hwang J."/>
            <person name="Ikeo K."/>
            <person name="Nishimiya-Fujisawa C."/>
            <person name="Ogura A."/>
            <person name="Takahashi T."/>
            <person name="Steinmetz P.R."/>
            <person name="Zhang X."/>
            <person name="Aufschnaiter R."/>
            <person name="Eder M.K."/>
            <person name="Gorny A.K."/>
            <person name="Salvenmoser W."/>
            <person name="Heimberg A.M."/>
            <person name="Wheeler B.M."/>
            <person name="Peterson K.J."/>
            <person name="Boettger A."/>
            <person name="Tischler P."/>
            <person name="Wolf A."/>
            <person name="Gojobori T."/>
            <person name="Remington K.A."/>
            <person name="Strausberg R.L."/>
            <person name="Venter J."/>
            <person name="Technau U."/>
            <person name="Hobmayer B."/>
            <person name="Bosch T.C."/>
            <person name="Holstein T.W."/>
            <person name="Fujisawa T."/>
            <person name="Bode H.R."/>
            <person name="David C.N."/>
            <person name="Rokhsar D.S."/>
            <person name="Steele R.E."/>
        </authorList>
    </citation>
    <scope>NUCLEOTIDE SEQUENCE</scope>
</reference>
<feature type="region of interest" description="Disordered" evidence="1">
    <location>
        <begin position="18"/>
        <end position="37"/>
    </location>
</feature>
<evidence type="ECO:0000313" key="2">
    <source>
        <dbReference type="EMBL" id="CBA30797.1"/>
    </source>
</evidence>
<organism evidence="2">
    <name type="scientific">Curvibacter symbiont subsp. Hydra magnipapillata</name>
    <dbReference type="NCBI Taxonomy" id="667019"/>
    <lineage>
        <taxon>Bacteria</taxon>
        <taxon>Pseudomonadati</taxon>
        <taxon>Pseudomonadota</taxon>
        <taxon>Betaproteobacteria</taxon>
        <taxon>Burkholderiales</taxon>
        <taxon>Comamonadaceae</taxon>
        <taxon>Curvibacter</taxon>
    </lineage>
</organism>
<dbReference type="AlphaFoldDB" id="C9YCV6"/>
<sequence length="37" mass="4038">MCYAAPMLRHFCPSSPRARASKADLRNPITTISTTAT</sequence>
<dbReference type="EMBL" id="FN543105">
    <property type="protein sequence ID" value="CBA30797.1"/>
    <property type="molecule type" value="Genomic_DNA"/>
</dbReference>
<feature type="compositionally biased region" description="Polar residues" evidence="1">
    <location>
        <begin position="28"/>
        <end position="37"/>
    </location>
</feature>
<evidence type="ECO:0000256" key="1">
    <source>
        <dbReference type="SAM" id="MobiDB-lite"/>
    </source>
</evidence>